<keyword evidence="3" id="KW-1185">Reference proteome</keyword>
<feature type="transmembrane region" description="Helical" evidence="1">
    <location>
        <begin position="73"/>
        <end position="93"/>
    </location>
</feature>
<dbReference type="RefSeq" id="WP_343761718.1">
    <property type="nucleotide sequence ID" value="NZ_BAAACG010000010.1"/>
</dbReference>
<evidence type="ECO:0000313" key="3">
    <source>
        <dbReference type="Proteomes" id="UP001501510"/>
    </source>
</evidence>
<accession>A0ABP3USA9</accession>
<dbReference type="InterPro" id="IPR026369">
    <property type="entry name" value="CxxC_20_CxxC"/>
</dbReference>
<keyword evidence="1" id="KW-0472">Membrane</keyword>
<dbReference type="EMBL" id="BAAACG010000010">
    <property type="protein sequence ID" value="GAA0741566.1"/>
    <property type="molecule type" value="Genomic_DNA"/>
</dbReference>
<dbReference type="Proteomes" id="UP001501510">
    <property type="component" value="Unassembled WGS sequence"/>
</dbReference>
<organism evidence="2 3">
    <name type="scientific">Clostridium oceanicum</name>
    <dbReference type="NCBI Taxonomy" id="1543"/>
    <lineage>
        <taxon>Bacteria</taxon>
        <taxon>Bacillati</taxon>
        <taxon>Bacillota</taxon>
        <taxon>Clostridia</taxon>
        <taxon>Eubacteriales</taxon>
        <taxon>Clostridiaceae</taxon>
        <taxon>Clostridium</taxon>
    </lineage>
</organism>
<protein>
    <recommendedName>
        <fullName evidence="4">Cxxc_20_cxxc protein</fullName>
    </recommendedName>
</protein>
<comment type="caution">
    <text evidence="2">The sequence shown here is derived from an EMBL/GenBank/DDBJ whole genome shotgun (WGS) entry which is preliminary data.</text>
</comment>
<name>A0ABP3USA9_9CLOT</name>
<keyword evidence="1" id="KW-0812">Transmembrane</keyword>
<reference evidence="3" key="1">
    <citation type="journal article" date="2019" name="Int. J. Syst. Evol. Microbiol.">
        <title>The Global Catalogue of Microorganisms (GCM) 10K type strain sequencing project: providing services to taxonomists for standard genome sequencing and annotation.</title>
        <authorList>
            <consortium name="The Broad Institute Genomics Platform"/>
            <consortium name="The Broad Institute Genome Sequencing Center for Infectious Disease"/>
            <person name="Wu L."/>
            <person name="Ma J."/>
        </authorList>
    </citation>
    <scope>NUCLEOTIDE SEQUENCE [LARGE SCALE GENOMIC DNA]</scope>
    <source>
        <strain evidence="3">JCM 1407</strain>
    </source>
</reference>
<proteinExistence type="predicted"/>
<feature type="transmembrane region" description="Helical" evidence="1">
    <location>
        <begin position="43"/>
        <end position="61"/>
    </location>
</feature>
<dbReference type="NCBIfam" id="TIGR04104">
    <property type="entry name" value="cxxc_20_cxxc"/>
    <property type="match status" value="1"/>
</dbReference>
<keyword evidence="1" id="KW-1133">Transmembrane helix</keyword>
<gene>
    <name evidence="2" type="ORF">GCM10008906_22840</name>
</gene>
<evidence type="ECO:0000256" key="1">
    <source>
        <dbReference type="SAM" id="Phobius"/>
    </source>
</evidence>
<sequence length="98" mass="11432">MFSKKCVKCSSDLKWKTILKAVTISTGYKFECDYCKAKYSVGYISRLILMVSMLLPITIFQKYTDSIFGGWTLVVWFIWAIILNLIAPFWVSIRLEEK</sequence>
<evidence type="ECO:0000313" key="2">
    <source>
        <dbReference type="EMBL" id="GAA0741566.1"/>
    </source>
</evidence>
<evidence type="ECO:0008006" key="4">
    <source>
        <dbReference type="Google" id="ProtNLM"/>
    </source>
</evidence>